<evidence type="ECO:0000313" key="6">
    <source>
        <dbReference type="Proteomes" id="UP000355283"/>
    </source>
</evidence>
<evidence type="ECO:0000256" key="2">
    <source>
        <dbReference type="ARBA" id="ARBA00022840"/>
    </source>
</evidence>
<sequence>MGLGQFPTHSDKKCQHRRSAIEADLPGLEGDIDLLLRLIDEFSRNSGGSKDQSFCQAVRGALLEGGPGTGKTALAKSLARHGGLPAYYCSCPSLFNRDRGDAERGLQEIFQTCIQKAACSEKESCLLVLDDLDCIGKVRANGGFMPRLSRHVSSRHRIFIKGSQRVSSWRLEITLKLSSLKQEQRKKNLANLLGKLNTKSPRAVEESSIQYSGRLLDSLACRTRGFNGADLAYLCSSALASALRRSQSSDPVCIEEEDWEAAMEGAHPVDIPWLFVEGARLSDLAGMDEIIQTVSETILQPLLQPEALRAMGVPRASFGVLLYGPSGTGKTTLGLALAAAAQSHASFLAVECSELVNKVVGESERAVARLFQVARHRAPCILFLDHVEAIAGRRGFDTSSEQTMDRMLSTLLMEMDGLTAGDCMHDRTGSDMVIVVAATNLLSMLDEAFLRPGRLDILIEMALPDKNARAAIFLLHFLRMPLRFDTAVRGLKSEKNSTFTPLHEFSETMADLSEGLSGADIQGLCQEAALLALREDLDRSYLLPRHVMEALDVKRRNT</sequence>
<keyword evidence="2 3" id="KW-0067">ATP-binding</keyword>
<dbReference type="GO" id="GO:0005737">
    <property type="term" value="C:cytoplasm"/>
    <property type="evidence" value="ECO:0007669"/>
    <property type="project" value="TreeGrafter"/>
</dbReference>
<keyword evidence="6" id="KW-1185">Reference proteome</keyword>
<dbReference type="InterPro" id="IPR050168">
    <property type="entry name" value="AAA_ATPase_domain"/>
</dbReference>
<organism evidence="5 6">
    <name type="scientific">Nannochloropsis salina CCMP1776</name>
    <dbReference type="NCBI Taxonomy" id="1027361"/>
    <lineage>
        <taxon>Eukaryota</taxon>
        <taxon>Sar</taxon>
        <taxon>Stramenopiles</taxon>
        <taxon>Ochrophyta</taxon>
        <taxon>Eustigmatophyceae</taxon>
        <taxon>Eustigmatales</taxon>
        <taxon>Monodopsidaceae</taxon>
        <taxon>Microchloropsis</taxon>
        <taxon>Microchloropsis salina</taxon>
    </lineage>
</organism>
<dbReference type="SUPFAM" id="SSF52540">
    <property type="entry name" value="P-loop containing nucleoside triphosphate hydrolases"/>
    <property type="match status" value="2"/>
</dbReference>
<dbReference type="PANTHER" id="PTHR23077:SF27">
    <property type="entry name" value="ATPASE FAMILY GENE 2 PROTEIN HOMOLOG A"/>
    <property type="match status" value="1"/>
</dbReference>
<comment type="similarity">
    <text evidence="3">Belongs to the AAA ATPase family.</text>
</comment>
<dbReference type="EMBL" id="SDOX01000011">
    <property type="protein sequence ID" value="TFJ85747.1"/>
    <property type="molecule type" value="Genomic_DNA"/>
</dbReference>
<dbReference type="AlphaFoldDB" id="A0A4D9D5V4"/>
<dbReference type="SMART" id="SM00382">
    <property type="entry name" value="AAA"/>
    <property type="match status" value="2"/>
</dbReference>
<dbReference type="InterPro" id="IPR027417">
    <property type="entry name" value="P-loop_NTPase"/>
</dbReference>
<dbReference type="GO" id="GO:0005524">
    <property type="term" value="F:ATP binding"/>
    <property type="evidence" value="ECO:0007669"/>
    <property type="project" value="UniProtKB-KW"/>
</dbReference>
<dbReference type="Proteomes" id="UP000355283">
    <property type="component" value="Unassembled WGS sequence"/>
</dbReference>
<reference evidence="5 6" key="1">
    <citation type="submission" date="2019-01" db="EMBL/GenBank/DDBJ databases">
        <title>Nuclear Genome Assembly of the Microalgal Biofuel strain Nannochloropsis salina CCMP1776.</title>
        <authorList>
            <person name="Hovde B."/>
        </authorList>
    </citation>
    <scope>NUCLEOTIDE SEQUENCE [LARGE SCALE GENOMIC DNA]</scope>
    <source>
        <strain evidence="5 6">CCMP1776</strain>
    </source>
</reference>
<evidence type="ECO:0000313" key="5">
    <source>
        <dbReference type="EMBL" id="TFJ85747.1"/>
    </source>
</evidence>
<dbReference type="PANTHER" id="PTHR23077">
    <property type="entry name" value="AAA-FAMILY ATPASE"/>
    <property type="match status" value="1"/>
</dbReference>
<protein>
    <recommendedName>
        <fullName evidence="4">AAA+ ATPase domain-containing protein</fullName>
    </recommendedName>
</protein>
<dbReference type="FunFam" id="3.40.50.300:FF:001921">
    <property type="entry name" value="AAA ATPase domain-containing protein"/>
    <property type="match status" value="1"/>
</dbReference>
<dbReference type="InterPro" id="IPR003960">
    <property type="entry name" value="ATPase_AAA_CS"/>
</dbReference>
<keyword evidence="1 3" id="KW-0547">Nucleotide-binding</keyword>
<comment type="caution">
    <text evidence="5">The sequence shown here is derived from an EMBL/GenBank/DDBJ whole genome shotgun (WGS) entry which is preliminary data.</text>
</comment>
<dbReference type="Gene3D" id="1.10.8.60">
    <property type="match status" value="2"/>
</dbReference>
<evidence type="ECO:0000256" key="3">
    <source>
        <dbReference type="RuleBase" id="RU003651"/>
    </source>
</evidence>
<accession>A0A4D9D5V4</accession>
<name>A0A4D9D5V4_9STRA</name>
<proteinExistence type="inferred from homology"/>
<dbReference type="Gene3D" id="3.40.50.300">
    <property type="entry name" value="P-loop containing nucleotide triphosphate hydrolases"/>
    <property type="match status" value="2"/>
</dbReference>
<evidence type="ECO:0000259" key="4">
    <source>
        <dbReference type="SMART" id="SM00382"/>
    </source>
</evidence>
<feature type="domain" description="AAA+ ATPase" evidence="4">
    <location>
        <begin position="57"/>
        <end position="163"/>
    </location>
</feature>
<dbReference type="Pfam" id="PF00004">
    <property type="entry name" value="AAA"/>
    <property type="match status" value="2"/>
</dbReference>
<feature type="domain" description="AAA+ ATPase" evidence="4">
    <location>
        <begin position="316"/>
        <end position="465"/>
    </location>
</feature>
<dbReference type="InterPro" id="IPR003959">
    <property type="entry name" value="ATPase_AAA_core"/>
</dbReference>
<dbReference type="OrthoDB" id="27435at2759"/>
<gene>
    <name evidence="5" type="ORF">NSK_003251</name>
</gene>
<evidence type="ECO:0000256" key="1">
    <source>
        <dbReference type="ARBA" id="ARBA00022741"/>
    </source>
</evidence>
<dbReference type="Pfam" id="PF17862">
    <property type="entry name" value="AAA_lid_3"/>
    <property type="match status" value="2"/>
</dbReference>
<dbReference type="InterPro" id="IPR041569">
    <property type="entry name" value="AAA_lid_3"/>
</dbReference>
<dbReference type="PROSITE" id="PS00674">
    <property type="entry name" value="AAA"/>
    <property type="match status" value="1"/>
</dbReference>
<dbReference type="GO" id="GO:0016887">
    <property type="term" value="F:ATP hydrolysis activity"/>
    <property type="evidence" value="ECO:0007669"/>
    <property type="project" value="InterPro"/>
</dbReference>
<dbReference type="InterPro" id="IPR003593">
    <property type="entry name" value="AAA+_ATPase"/>
</dbReference>